<evidence type="ECO:0000256" key="4">
    <source>
        <dbReference type="ARBA" id="ARBA00023136"/>
    </source>
</evidence>
<name>A0A9W8W973_9HYPO</name>
<evidence type="ECO:0000256" key="3">
    <source>
        <dbReference type="ARBA" id="ARBA00022989"/>
    </source>
</evidence>
<dbReference type="GO" id="GO:0000324">
    <property type="term" value="C:fungal-type vacuole"/>
    <property type="evidence" value="ECO:0007669"/>
    <property type="project" value="TreeGrafter"/>
</dbReference>
<keyword evidence="2" id="KW-0812">Transmembrane</keyword>
<proteinExistence type="predicted"/>
<evidence type="ECO:0000313" key="7">
    <source>
        <dbReference type="Proteomes" id="UP001140502"/>
    </source>
</evidence>
<comment type="subcellular location">
    <subcellularLocation>
        <location evidence="1">Membrane</location>
        <topology evidence="1">Multi-pass membrane protein</topology>
    </subcellularLocation>
</comment>
<dbReference type="PANTHER" id="PTHR31465:SF9">
    <property type="entry name" value="SPHINGOID LONG-CHAIN BASE TRANSPORTER RSB1"/>
    <property type="match status" value="1"/>
</dbReference>
<dbReference type="AlphaFoldDB" id="A0A9W8W973"/>
<dbReference type="InterPro" id="IPR007568">
    <property type="entry name" value="RTA1"/>
</dbReference>
<dbReference type="PANTHER" id="PTHR31465">
    <property type="entry name" value="PROTEIN RTA1-RELATED"/>
    <property type="match status" value="1"/>
</dbReference>
<keyword evidence="7" id="KW-1185">Reference proteome</keyword>
<protein>
    <submittedName>
        <fullName evidence="6">Uncharacterized protein</fullName>
    </submittedName>
</protein>
<keyword evidence="4" id="KW-0472">Membrane</keyword>
<organism evidence="6 7">
    <name type="scientific">Fusarium piperis</name>
    <dbReference type="NCBI Taxonomy" id="1435070"/>
    <lineage>
        <taxon>Eukaryota</taxon>
        <taxon>Fungi</taxon>
        <taxon>Dikarya</taxon>
        <taxon>Ascomycota</taxon>
        <taxon>Pezizomycotina</taxon>
        <taxon>Sordariomycetes</taxon>
        <taxon>Hypocreomycetidae</taxon>
        <taxon>Hypocreales</taxon>
        <taxon>Nectriaceae</taxon>
        <taxon>Fusarium</taxon>
        <taxon>Fusarium solani species complex</taxon>
    </lineage>
</organism>
<dbReference type="Proteomes" id="UP001140502">
    <property type="component" value="Unassembled WGS sequence"/>
</dbReference>
<dbReference type="OrthoDB" id="3358017at2759"/>
<evidence type="ECO:0000256" key="5">
    <source>
        <dbReference type="SAM" id="MobiDB-lite"/>
    </source>
</evidence>
<evidence type="ECO:0000256" key="2">
    <source>
        <dbReference type="ARBA" id="ARBA00022692"/>
    </source>
</evidence>
<sequence>MAMEIASTLLIVYSIYRLVEFADEVSGNLFQNESAFMVLGGVLPFFAGGLLTSFHPGIAFLDAWDPTSPRGTKRHRRPDPIQSPTPSGHPVHHLYEPDIRKQLSPTSSKLARDSVGSPELLPGSFGLPSHPKATSNLLSPKNDTTPRKGPPAPLNLANVGASRQSFRQDSGGRAAKNLVHSEELW</sequence>
<feature type="compositionally biased region" description="Polar residues" evidence="5">
    <location>
        <begin position="132"/>
        <end position="143"/>
    </location>
</feature>
<dbReference type="GO" id="GO:0005886">
    <property type="term" value="C:plasma membrane"/>
    <property type="evidence" value="ECO:0007669"/>
    <property type="project" value="TreeGrafter"/>
</dbReference>
<feature type="region of interest" description="Disordered" evidence="5">
    <location>
        <begin position="68"/>
        <end position="174"/>
    </location>
</feature>
<accession>A0A9W8W973</accession>
<evidence type="ECO:0000256" key="1">
    <source>
        <dbReference type="ARBA" id="ARBA00004141"/>
    </source>
</evidence>
<dbReference type="Pfam" id="PF04479">
    <property type="entry name" value="RTA1"/>
    <property type="match status" value="1"/>
</dbReference>
<gene>
    <name evidence="6" type="ORF">N0V84_007905</name>
</gene>
<keyword evidence="3" id="KW-1133">Transmembrane helix</keyword>
<reference evidence="6" key="1">
    <citation type="submission" date="2022-10" db="EMBL/GenBank/DDBJ databases">
        <title>Tapping the CABI collections for fungal endophytes: first genome assemblies for Collariella, Neodidymelliopsis, Ascochyta clinopodiicola, Didymella pomorum, Didymosphaeria variabile, Neocosmospora piperis and Neocucurbitaria cava.</title>
        <authorList>
            <person name="Hill R."/>
        </authorList>
    </citation>
    <scope>NUCLEOTIDE SEQUENCE</scope>
    <source>
        <strain evidence="6">IMI 366586</strain>
    </source>
</reference>
<dbReference type="EMBL" id="JAPEUR010000183">
    <property type="protein sequence ID" value="KAJ4316326.1"/>
    <property type="molecule type" value="Genomic_DNA"/>
</dbReference>
<evidence type="ECO:0000313" key="6">
    <source>
        <dbReference type="EMBL" id="KAJ4316326.1"/>
    </source>
</evidence>
<comment type="caution">
    <text evidence="6">The sequence shown here is derived from an EMBL/GenBank/DDBJ whole genome shotgun (WGS) entry which is preliminary data.</text>
</comment>